<dbReference type="EMBL" id="FNAH01000006">
    <property type="protein sequence ID" value="SDE42570.1"/>
    <property type="molecule type" value="Genomic_DNA"/>
</dbReference>
<keyword evidence="1" id="KW-1133">Transmembrane helix</keyword>
<evidence type="ECO:0000313" key="2">
    <source>
        <dbReference type="EMBL" id="SDE42570.1"/>
    </source>
</evidence>
<feature type="transmembrane region" description="Helical" evidence="1">
    <location>
        <begin position="225"/>
        <end position="243"/>
    </location>
</feature>
<keyword evidence="3" id="KW-1185">Reference proteome</keyword>
<feature type="transmembrane region" description="Helical" evidence="1">
    <location>
        <begin position="200"/>
        <end position="219"/>
    </location>
</feature>
<evidence type="ECO:0000256" key="1">
    <source>
        <dbReference type="SAM" id="Phobius"/>
    </source>
</evidence>
<dbReference type="Proteomes" id="UP000199344">
    <property type="component" value="Unassembled WGS sequence"/>
</dbReference>
<feature type="transmembrane region" description="Helical" evidence="1">
    <location>
        <begin position="116"/>
        <end position="134"/>
    </location>
</feature>
<dbReference type="AlphaFoldDB" id="A0A1G7CUY5"/>
<protein>
    <submittedName>
        <fullName evidence="2">Uncharacterized protein</fullName>
    </submittedName>
</protein>
<gene>
    <name evidence="2" type="ORF">SAMN05421538_106203</name>
</gene>
<feature type="transmembrane region" description="Helical" evidence="1">
    <location>
        <begin position="89"/>
        <end position="110"/>
    </location>
</feature>
<feature type="transmembrane region" description="Helical" evidence="1">
    <location>
        <begin position="146"/>
        <end position="167"/>
    </location>
</feature>
<evidence type="ECO:0000313" key="3">
    <source>
        <dbReference type="Proteomes" id="UP000199344"/>
    </source>
</evidence>
<keyword evidence="1" id="KW-0812">Transmembrane</keyword>
<feature type="transmembrane region" description="Helical" evidence="1">
    <location>
        <begin position="173"/>
        <end position="193"/>
    </location>
</feature>
<proteinExistence type="predicted"/>
<accession>A0A1G7CUY5</accession>
<keyword evidence="1" id="KW-0472">Membrane</keyword>
<dbReference type="STRING" id="591205.SAMN05421538_106203"/>
<organism evidence="2 3">
    <name type="scientific">Paracoccus isoporae</name>
    <dbReference type="NCBI Taxonomy" id="591205"/>
    <lineage>
        <taxon>Bacteria</taxon>
        <taxon>Pseudomonadati</taxon>
        <taxon>Pseudomonadota</taxon>
        <taxon>Alphaproteobacteria</taxon>
        <taxon>Rhodobacterales</taxon>
        <taxon>Paracoccaceae</taxon>
        <taxon>Paracoccus</taxon>
    </lineage>
</organism>
<reference evidence="2 3" key="1">
    <citation type="submission" date="2016-10" db="EMBL/GenBank/DDBJ databases">
        <authorList>
            <person name="de Groot N.N."/>
        </authorList>
    </citation>
    <scope>NUCLEOTIDE SEQUENCE [LARGE SCALE GENOMIC DNA]</scope>
    <source>
        <strain evidence="2 3">DSM 22220</strain>
    </source>
</reference>
<feature type="transmembrane region" description="Helical" evidence="1">
    <location>
        <begin position="60"/>
        <end position="77"/>
    </location>
</feature>
<name>A0A1G7CUY5_9RHOB</name>
<sequence length="245" mass="26361">MHRNATLLMCSSALIFVISSVLLSFAQIDLDITQVYLDGRQVSSGPNLLAAVLLNPTEPATWLLLIAVWVVVLFLVVQTFREIGTARAYPVADMLLLAAAFMAGAIWPWVAQSFPLLGFMICVMMLLAMISASSRRFSDGRLGRNPAIGIFTGWVSILTFTAFSSFVDDVTPIPPELASLVGAVLACIAAIAIQMRIPENAYYTITVMFAFLAIAATMIEAAPLIAVISVLSIAALTFLLVRVTT</sequence>